<dbReference type="Proteomes" id="UP000830055">
    <property type="component" value="Chromosome"/>
</dbReference>
<evidence type="ECO:0000313" key="1">
    <source>
        <dbReference type="EMBL" id="BDD85983.1"/>
    </source>
</evidence>
<protein>
    <recommendedName>
        <fullName evidence="3">DUF3375 domain-containing protein</fullName>
    </recommendedName>
</protein>
<name>A0ABM7W4Y9_9BACT</name>
<proteinExistence type="predicted"/>
<reference evidence="1 2" key="1">
    <citation type="submission" date="2022-01" db="EMBL/GenBank/DDBJ databases">
        <title>Desulfofustis limnae sp. nov., a novel mesophilic sulfate-reducing bacterium isolated from marsh soil.</title>
        <authorList>
            <person name="Watanabe M."/>
            <person name="Takahashi A."/>
            <person name="Kojima H."/>
            <person name="Fukui M."/>
        </authorList>
    </citation>
    <scope>NUCLEOTIDE SEQUENCE [LARGE SCALE GENOMIC DNA]</scope>
    <source>
        <strain evidence="1 2">PPLL</strain>
    </source>
</reference>
<sequence>MAANPHGFFRFAARYYPLLLDLFYRREGFTEADLRNLIESTCAESDPAPVTVIDQLLSLGIIEAIPDATASFELTAPVQNLLSFLLREHRLTSTKVLQVYLSDLDDLREELDGAARQGLGHQAARALNDISQLLERIRQDSHSNREAIIGEVVKLKANRQRRKVRERFEIINRLWSRYLEPLRDLIDVSKAMDARLDDLDRSLTANGGTFAHDGALTREFSRCRARLLRLRREMVEDFHESIREVEPLYISLKKESELVRGASRALEILDRAGVASLQLPDMMAIPIWRIEGTFSDTSLEAFFHGIKGYTPGEAPRIGDAQDHVRPEFILPTDLYARLELTLPVDDLLAWILETYPEAGVGEVVRAYGRVIFHHIGTMQFGTVERRYPLPEATLVARPLRLEKIG</sequence>
<dbReference type="EMBL" id="AP025516">
    <property type="protein sequence ID" value="BDD85983.1"/>
    <property type="molecule type" value="Genomic_DNA"/>
</dbReference>
<evidence type="ECO:0000313" key="2">
    <source>
        <dbReference type="Proteomes" id="UP000830055"/>
    </source>
</evidence>
<accession>A0ABM7W4Y9</accession>
<keyword evidence="2" id="KW-1185">Reference proteome</keyword>
<evidence type="ECO:0008006" key="3">
    <source>
        <dbReference type="Google" id="ProtNLM"/>
    </source>
</evidence>
<dbReference type="RefSeq" id="WP_284153095.1">
    <property type="nucleotide sequence ID" value="NZ_AP025516.1"/>
</dbReference>
<gene>
    <name evidence="1" type="ORF">DPPLL_03480</name>
</gene>
<organism evidence="1 2">
    <name type="scientific">Desulfofustis limnaeus</name>
    <dbReference type="NCBI Taxonomy" id="2740163"/>
    <lineage>
        <taxon>Bacteria</taxon>
        <taxon>Pseudomonadati</taxon>
        <taxon>Thermodesulfobacteriota</taxon>
        <taxon>Desulfobulbia</taxon>
        <taxon>Desulfobulbales</taxon>
        <taxon>Desulfocapsaceae</taxon>
        <taxon>Desulfofustis</taxon>
    </lineage>
</organism>